<gene>
    <name evidence="1" type="ORF">FPZ12_028810</name>
</gene>
<dbReference type="Proteomes" id="UP000319769">
    <property type="component" value="Unassembled WGS sequence"/>
</dbReference>
<sequence length="146" mass="15769">MIENWLARTGIGVAALFTLAGCGVVDAIGDNTNGHVKTVDYDTGAAGKTDDDVRLPGWVPDQARAISEAVRTTGTERILKMRLDDTELLSSCQASSPPAKAPTLSTPWWPTTTHTKATLLCDADWYITKDGNTVYAYRPETVAQQQ</sequence>
<name>A0A5N0UU17_9PSEU</name>
<keyword evidence="2" id="KW-1185">Reference proteome</keyword>
<evidence type="ECO:0008006" key="3">
    <source>
        <dbReference type="Google" id="ProtNLM"/>
    </source>
</evidence>
<organism evidence="1 2">
    <name type="scientific">Amycolatopsis acidicola</name>
    <dbReference type="NCBI Taxonomy" id="2596893"/>
    <lineage>
        <taxon>Bacteria</taxon>
        <taxon>Bacillati</taxon>
        <taxon>Actinomycetota</taxon>
        <taxon>Actinomycetes</taxon>
        <taxon>Pseudonocardiales</taxon>
        <taxon>Pseudonocardiaceae</taxon>
        <taxon>Amycolatopsis</taxon>
    </lineage>
</organism>
<reference evidence="1" key="1">
    <citation type="submission" date="2019-09" db="EMBL/GenBank/DDBJ databases">
        <authorList>
            <person name="Teo W.F.A."/>
            <person name="Duangmal K."/>
        </authorList>
    </citation>
    <scope>NUCLEOTIDE SEQUENCE [LARGE SCALE GENOMIC DNA]</scope>
    <source>
        <strain evidence="1">K81G1</strain>
    </source>
</reference>
<evidence type="ECO:0000313" key="1">
    <source>
        <dbReference type="EMBL" id="KAA9155923.1"/>
    </source>
</evidence>
<proteinExistence type="predicted"/>
<dbReference type="OrthoDB" id="5120158at2"/>
<accession>A0A5N0UU17</accession>
<evidence type="ECO:0000313" key="2">
    <source>
        <dbReference type="Proteomes" id="UP000319769"/>
    </source>
</evidence>
<dbReference type="RefSeq" id="WP_144751048.1">
    <property type="nucleotide sequence ID" value="NZ_VMNW02000053.1"/>
</dbReference>
<dbReference type="AlphaFoldDB" id="A0A5N0UU17"/>
<dbReference type="EMBL" id="VMNW02000053">
    <property type="protein sequence ID" value="KAA9155923.1"/>
    <property type="molecule type" value="Genomic_DNA"/>
</dbReference>
<protein>
    <recommendedName>
        <fullName evidence="3">Lipoprotein</fullName>
    </recommendedName>
</protein>
<comment type="caution">
    <text evidence="1">The sequence shown here is derived from an EMBL/GenBank/DDBJ whole genome shotgun (WGS) entry which is preliminary data.</text>
</comment>